<evidence type="ECO:0000313" key="1">
    <source>
        <dbReference type="EMBL" id="VTP04449.1"/>
    </source>
</evidence>
<proteinExistence type="predicted"/>
<protein>
    <submittedName>
        <fullName evidence="1">Uncharacterized protein</fullName>
    </submittedName>
</protein>
<dbReference type="AlphaFoldDB" id="A0A653F4F4"/>
<dbReference type="EMBL" id="LR589200">
    <property type="protein sequence ID" value="VTP04449.1"/>
    <property type="molecule type" value="Genomic_DNA"/>
</dbReference>
<reference evidence="1" key="1">
    <citation type="submission" date="2019-05" db="EMBL/GenBank/DDBJ databases">
        <authorList>
            <person name="Naeem R."/>
            <person name="Antony C."/>
            <person name="Guan Q."/>
        </authorList>
    </citation>
    <scope>NUCLEOTIDE SEQUENCE</scope>
    <source>
        <strain evidence="1">2</strain>
    </source>
</reference>
<organism evidence="1">
    <name type="scientific">Mycobacterium riyadhense</name>
    <dbReference type="NCBI Taxonomy" id="486698"/>
    <lineage>
        <taxon>Bacteria</taxon>
        <taxon>Bacillati</taxon>
        <taxon>Actinomycetota</taxon>
        <taxon>Actinomycetes</taxon>
        <taxon>Mycobacteriales</taxon>
        <taxon>Mycobacteriaceae</taxon>
        <taxon>Mycobacterium</taxon>
    </lineage>
</organism>
<gene>
    <name evidence="1" type="ORF">BIN_B_05546</name>
</gene>
<name>A0A653F4F4_9MYCO</name>
<sequence>MDQEALAEYLYRAACEVLGGSPIGEVGVNAFLVGF</sequence>
<accession>A0A653F4F4</accession>